<evidence type="ECO:0000256" key="1">
    <source>
        <dbReference type="SAM" id="Coils"/>
    </source>
</evidence>
<accession>A0A6A5WDD7</accession>
<evidence type="ECO:0000313" key="4">
    <source>
        <dbReference type="Proteomes" id="UP000799779"/>
    </source>
</evidence>
<protein>
    <submittedName>
        <fullName evidence="3">Uncharacterized protein</fullName>
    </submittedName>
</protein>
<feature type="compositionally biased region" description="Low complexity" evidence="2">
    <location>
        <begin position="41"/>
        <end position="61"/>
    </location>
</feature>
<organism evidence="3 4">
    <name type="scientific">Amniculicola lignicola CBS 123094</name>
    <dbReference type="NCBI Taxonomy" id="1392246"/>
    <lineage>
        <taxon>Eukaryota</taxon>
        <taxon>Fungi</taxon>
        <taxon>Dikarya</taxon>
        <taxon>Ascomycota</taxon>
        <taxon>Pezizomycotina</taxon>
        <taxon>Dothideomycetes</taxon>
        <taxon>Pleosporomycetidae</taxon>
        <taxon>Pleosporales</taxon>
        <taxon>Amniculicolaceae</taxon>
        <taxon>Amniculicola</taxon>
    </lineage>
</organism>
<feature type="compositionally biased region" description="Low complexity" evidence="2">
    <location>
        <begin position="20"/>
        <end position="32"/>
    </location>
</feature>
<reference evidence="3" key="1">
    <citation type="journal article" date="2020" name="Stud. Mycol.">
        <title>101 Dothideomycetes genomes: a test case for predicting lifestyles and emergence of pathogens.</title>
        <authorList>
            <person name="Haridas S."/>
            <person name="Albert R."/>
            <person name="Binder M."/>
            <person name="Bloem J."/>
            <person name="Labutti K."/>
            <person name="Salamov A."/>
            <person name="Andreopoulos B."/>
            <person name="Baker S."/>
            <person name="Barry K."/>
            <person name="Bills G."/>
            <person name="Bluhm B."/>
            <person name="Cannon C."/>
            <person name="Castanera R."/>
            <person name="Culley D."/>
            <person name="Daum C."/>
            <person name="Ezra D."/>
            <person name="Gonzalez J."/>
            <person name="Henrissat B."/>
            <person name="Kuo A."/>
            <person name="Liang C."/>
            <person name="Lipzen A."/>
            <person name="Lutzoni F."/>
            <person name="Magnuson J."/>
            <person name="Mondo S."/>
            <person name="Nolan M."/>
            <person name="Ohm R."/>
            <person name="Pangilinan J."/>
            <person name="Park H.-J."/>
            <person name="Ramirez L."/>
            <person name="Alfaro M."/>
            <person name="Sun H."/>
            <person name="Tritt A."/>
            <person name="Yoshinaga Y."/>
            <person name="Zwiers L.-H."/>
            <person name="Turgeon B."/>
            <person name="Goodwin S."/>
            <person name="Spatafora J."/>
            <person name="Crous P."/>
            <person name="Grigoriev I."/>
        </authorList>
    </citation>
    <scope>NUCLEOTIDE SEQUENCE</scope>
    <source>
        <strain evidence="3">CBS 123094</strain>
    </source>
</reference>
<proteinExistence type="predicted"/>
<dbReference type="EMBL" id="ML977601">
    <property type="protein sequence ID" value="KAF1998809.1"/>
    <property type="molecule type" value="Genomic_DNA"/>
</dbReference>
<dbReference type="AlphaFoldDB" id="A0A6A5WDD7"/>
<keyword evidence="1" id="KW-0175">Coiled coil</keyword>
<keyword evidence="4" id="KW-1185">Reference proteome</keyword>
<feature type="coiled-coil region" evidence="1">
    <location>
        <begin position="69"/>
        <end position="96"/>
    </location>
</feature>
<feature type="region of interest" description="Disordered" evidence="2">
    <location>
        <begin position="132"/>
        <end position="167"/>
    </location>
</feature>
<dbReference type="Proteomes" id="UP000799779">
    <property type="component" value="Unassembled WGS sequence"/>
</dbReference>
<evidence type="ECO:0000313" key="3">
    <source>
        <dbReference type="EMBL" id="KAF1998809.1"/>
    </source>
</evidence>
<evidence type="ECO:0000256" key="2">
    <source>
        <dbReference type="SAM" id="MobiDB-lite"/>
    </source>
</evidence>
<name>A0A6A5WDD7_9PLEO</name>
<gene>
    <name evidence="3" type="ORF">P154DRAFT_577667</name>
</gene>
<feature type="region of interest" description="Disordered" evidence="2">
    <location>
        <begin position="1"/>
        <end position="65"/>
    </location>
</feature>
<sequence>MADSRPSSLYSNSSTLVDEPISPASSTSTITPQHLPVASNTSPATLQLPTPTLSSSGSTSSRKTKLAKLSSLYRDLKAQNEARKQSERQYATASQAAAITGYGDNASQGRGKNPVRVEPCLLLMEYDPEVRWGTEKDKRDEFEELRGKYGSGKKAEEREGETRRRKN</sequence>
<feature type="compositionally biased region" description="Polar residues" evidence="2">
    <location>
        <begin position="1"/>
        <end position="16"/>
    </location>
</feature>